<feature type="transmembrane region" description="Helical" evidence="9">
    <location>
        <begin position="180"/>
        <end position="202"/>
    </location>
</feature>
<evidence type="ECO:0000256" key="4">
    <source>
        <dbReference type="ARBA" id="ARBA00022475"/>
    </source>
</evidence>
<evidence type="ECO:0000313" key="11">
    <source>
        <dbReference type="EMBL" id="GAA0630259.1"/>
    </source>
</evidence>
<evidence type="ECO:0000313" key="12">
    <source>
        <dbReference type="Proteomes" id="UP001500957"/>
    </source>
</evidence>
<comment type="caution">
    <text evidence="11">The sequence shown here is derived from an EMBL/GenBank/DDBJ whole genome shotgun (WGS) entry which is preliminary data.</text>
</comment>
<dbReference type="InterPro" id="IPR006153">
    <property type="entry name" value="Cation/H_exchanger_TM"/>
</dbReference>
<dbReference type="InterPro" id="IPR036721">
    <property type="entry name" value="RCK_C_sf"/>
</dbReference>
<organism evidence="11 12">
    <name type="scientific">Sporichthya brevicatena</name>
    <dbReference type="NCBI Taxonomy" id="171442"/>
    <lineage>
        <taxon>Bacteria</taxon>
        <taxon>Bacillati</taxon>
        <taxon>Actinomycetota</taxon>
        <taxon>Actinomycetes</taxon>
        <taxon>Sporichthyales</taxon>
        <taxon>Sporichthyaceae</taxon>
        <taxon>Sporichthya</taxon>
    </lineage>
</organism>
<dbReference type="NCBIfam" id="NF003715">
    <property type="entry name" value="PRK05326.1-2"/>
    <property type="match status" value="1"/>
</dbReference>
<dbReference type="InterPro" id="IPR006037">
    <property type="entry name" value="RCK_C"/>
</dbReference>
<feature type="transmembrane region" description="Helical" evidence="9">
    <location>
        <begin position="82"/>
        <end position="106"/>
    </location>
</feature>
<keyword evidence="7" id="KW-0406">Ion transport</keyword>
<dbReference type="Pfam" id="PF02080">
    <property type="entry name" value="TrkA_C"/>
    <property type="match status" value="1"/>
</dbReference>
<comment type="subcellular location">
    <subcellularLocation>
        <location evidence="1">Cell membrane</location>
        <topology evidence="1">Multi-pass membrane protein</topology>
    </subcellularLocation>
</comment>
<gene>
    <name evidence="11" type="ORF">GCM10009547_37540</name>
</gene>
<dbReference type="Gene3D" id="1.20.1530.20">
    <property type="match status" value="1"/>
</dbReference>
<dbReference type="Proteomes" id="UP001500957">
    <property type="component" value="Unassembled WGS sequence"/>
</dbReference>
<keyword evidence="2" id="KW-0813">Transport</keyword>
<feature type="transmembrane region" description="Helical" evidence="9">
    <location>
        <begin position="258"/>
        <end position="280"/>
    </location>
</feature>
<dbReference type="InterPro" id="IPR038770">
    <property type="entry name" value="Na+/solute_symporter_sf"/>
</dbReference>
<sequence>MLVAGCGVVLLAVLAVRLTTRSGLPTLLLYLALGLAIGEDGLGVELDDFQLAQNLALIALALILGDGGLTTRLDTLRPAGPLALVLATVGVAISVGVTAAGAYWLLDMDLRTALLLGAIVSSTDAAAVFAVLRRLPLKPRLAATLEAESGLNDAPVVVLVMLLASDAWDGATPWGIGAQVLYQLVVGAVIGLAVAWAGHWVLARAALPTAGLYPLATLSILLLAYATASVAGASGIIGVYLAGILLGNSTLPHHRATLAFSEGSASLAQIGLFVLLGLLADPSRLPGSFGEALIAGVVLTFVARPLSVVVLARPMGLNWRESAFVSWAGLRGAVPIVLTTVPAAAGVAGSEQIFDIVFLLVVVFVLLQGPTLPWAARVAGVTDETPTHEIAIESAPLDELRADVLEVDVPPGSRLAGVWTADLRLPRGAALVLIVRDGQPDVPDAHSVLRVGDQLLIVTTRAVRAETEQRLRAVGRSGRLAGWLESR</sequence>
<feature type="transmembrane region" description="Helical" evidence="9">
    <location>
        <begin position="292"/>
        <end position="312"/>
    </location>
</feature>
<dbReference type="PANTHER" id="PTHR32507">
    <property type="entry name" value="NA(+)/H(+) ANTIPORTER 1"/>
    <property type="match status" value="1"/>
</dbReference>
<evidence type="ECO:0000256" key="7">
    <source>
        <dbReference type="ARBA" id="ARBA00023065"/>
    </source>
</evidence>
<evidence type="ECO:0000256" key="5">
    <source>
        <dbReference type="ARBA" id="ARBA00022692"/>
    </source>
</evidence>
<dbReference type="EMBL" id="BAAAHE010000037">
    <property type="protein sequence ID" value="GAA0630259.1"/>
    <property type="molecule type" value="Genomic_DNA"/>
</dbReference>
<evidence type="ECO:0000256" key="1">
    <source>
        <dbReference type="ARBA" id="ARBA00004651"/>
    </source>
</evidence>
<keyword evidence="4" id="KW-1003">Cell membrane</keyword>
<accession>A0ABN1H6Z8</accession>
<feature type="transmembrane region" description="Helical" evidence="9">
    <location>
        <begin position="324"/>
        <end position="347"/>
    </location>
</feature>
<dbReference type="SUPFAM" id="SSF116726">
    <property type="entry name" value="TrkA C-terminal domain-like"/>
    <property type="match status" value="1"/>
</dbReference>
<evidence type="ECO:0000259" key="10">
    <source>
        <dbReference type="PROSITE" id="PS51202"/>
    </source>
</evidence>
<dbReference type="Gene3D" id="3.30.70.1450">
    <property type="entry name" value="Regulator of K+ conductance, C-terminal domain"/>
    <property type="match status" value="1"/>
</dbReference>
<dbReference type="PANTHER" id="PTHR32507:SF7">
    <property type="entry name" value="K(+)_H(+) ANTIPORTER NHAP2"/>
    <property type="match status" value="1"/>
</dbReference>
<evidence type="ECO:0000256" key="3">
    <source>
        <dbReference type="ARBA" id="ARBA00022449"/>
    </source>
</evidence>
<evidence type="ECO:0000256" key="8">
    <source>
        <dbReference type="ARBA" id="ARBA00023136"/>
    </source>
</evidence>
<keyword evidence="12" id="KW-1185">Reference proteome</keyword>
<evidence type="ECO:0000256" key="2">
    <source>
        <dbReference type="ARBA" id="ARBA00022448"/>
    </source>
</evidence>
<keyword evidence="5 9" id="KW-0812">Transmembrane</keyword>
<keyword evidence="3" id="KW-0050">Antiport</keyword>
<feature type="transmembrane region" description="Helical" evidence="9">
    <location>
        <begin position="222"/>
        <end position="246"/>
    </location>
</feature>
<feature type="transmembrane region" description="Helical" evidence="9">
    <location>
        <begin position="353"/>
        <end position="372"/>
    </location>
</feature>
<evidence type="ECO:0000256" key="6">
    <source>
        <dbReference type="ARBA" id="ARBA00022989"/>
    </source>
</evidence>
<dbReference type="Pfam" id="PF00999">
    <property type="entry name" value="Na_H_Exchanger"/>
    <property type="match status" value="1"/>
</dbReference>
<reference evidence="11 12" key="1">
    <citation type="journal article" date="2019" name="Int. J. Syst. Evol. Microbiol.">
        <title>The Global Catalogue of Microorganisms (GCM) 10K type strain sequencing project: providing services to taxonomists for standard genome sequencing and annotation.</title>
        <authorList>
            <consortium name="The Broad Institute Genomics Platform"/>
            <consortium name="The Broad Institute Genome Sequencing Center for Infectious Disease"/>
            <person name="Wu L."/>
            <person name="Ma J."/>
        </authorList>
    </citation>
    <scope>NUCLEOTIDE SEQUENCE [LARGE SCALE GENOMIC DNA]</scope>
    <source>
        <strain evidence="11 12">JCM 10671</strain>
    </source>
</reference>
<feature type="transmembrane region" description="Helical" evidence="9">
    <location>
        <begin position="51"/>
        <end position="70"/>
    </location>
</feature>
<feature type="domain" description="RCK C-terminal" evidence="10">
    <location>
        <begin position="392"/>
        <end position="474"/>
    </location>
</feature>
<keyword evidence="6 9" id="KW-1133">Transmembrane helix</keyword>
<dbReference type="PROSITE" id="PS51202">
    <property type="entry name" value="RCK_C"/>
    <property type="match status" value="1"/>
</dbReference>
<proteinExistence type="predicted"/>
<name>A0ABN1H6Z8_9ACTN</name>
<keyword evidence="8 9" id="KW-0472">Membrane</keyword>
<dbReference type="NCBIfam" id="NF003716">
    <property type="entry name" value="PRK05326.1-3"/>
    <property type="match status" value="1"/>
</dbReference>
<evidence type="ECO:0000256" key="9">
    <source>
        <dbReference type="SAM" id="Phobius"/>
    </source>
</evidence>
<feature type="transmembrane region" description="Helical" evidence="9">
    <location>
        <begin position="112"/>
        <end position="132"/>
    </location>
</feature>
<protein>
    <submittedName>
        <fullName evidence="11">Potassium/proton antiporter</fullName>
    </submittedName>
</protein>